<dbReference type="AlphaFoldDB" id="A0A6J4RAL6"/>
<organism evidence="2">
    <name type="scientific">uncultured Segetibacter sp</name>
    <dbReference type="NCBI Taxonomy" id="481133"/>
    <lineage>
        <taxon>Bacteria</taxon>
        <taxon>Pseudomonadati</taxon>
        <taxon>Bacteroidota</taxon>
        <taxon>Chitinophagia</taxon>
        <taxon>Chitinophagales</taxon>
        <taxon>Chitinophagaceae</taxon>
        <taxon>Segetibacter</taxon>
        <taxon>environmental samples</taxon>
    </lineage>
</organism>
<dbReference type="EMBL" id="CADCVN010000011">
    <property type="protein sequence ID" value="CAA9465945.1"/>
    <property type="molecule type" value="Genomic_DNA"/>
</dbReference>
<feature type="region of interest" description="Disordered" evidence="1">
    <location>
        <begin position="1"/>
        <end position="61"/>
    </location>
</feature>
<reference evidence="2" key="1">
    <citation type="submission" date="2020-02" db="EMBL/GenBank/DDBJ databases">
        <authorList>
            <person name="Meier V. D."/>
        </authorList>
    </citation>
    <scope>NUCLEOTIDE SEQUENCE</scope>
    <source>
        <strain evidence="2">AVDCRST_MAG96</strain>
    </source>
</reference>
<gene>
    <name evidence="2" type="ORF">AVDCRST_MAG96-25</name>
</gene>
<feature type="compositionally biased region" description="Basic and acidic residues" evidence="1">
    <location>
        <begin position="34"/>
        <end position="48"/>
    </location>
</feature>
<proteinExistence type="predicted"/>
<evidence type="ECO:0000256" key="1">
    <source>
        <dbReference type="SAM" id="MobiDB-lite"/>
    </source>
</evidence>
<evidence type="ECO:0000313" key="2">
    <source>
        <dbReference type="EMBL" id="CAA9465945.1"/>
    </source>
</evidence>
<feature type="compositionally biased region" description="Polar residues" evidence="1">
    <location>
        <begin position="49"/>
        <end position="61"/>
    </location>
</feature>
<protein>
    <submittedName>
        <fullName evidence="2">Uncharacterized protein</fullName>
    </submittedName>
</protein>
<sequence length="61" mass="6475">MSKNNSGSQGTDNTTTKNKGESQQSHQKGAASVSKKDTGKHTKDKSQGAEHNTTKKQSNSI</sequence>
<accession>A0A6J4RAL6</accession>
<name>A0A6J4RAL6_9BACT</name>
<feature type="compositionally biased region" description="Polar residues" evidence="1">
    <location>
        <begin position="1"/>
        <end position="27"/>
    </location>
</feature>